<evidence type="ECO:0000256" key="10">
    <source>
        <dbReference type="ARBA" id="ARBA00078830"/>
    </source>
</evidence>
<dbReference type="GO" id="GO:0046033">
    <property type="term" value="P:AMP metabolic process"/>
    <property type="evidence" value="ECO:0007669"/>
    <property type="project" value="TreeGrafter"/>
</dbReference>
<dbReference type="GO" id="GO:0032264">
    <property type="term" value="P:IMP salvage"/>
    <property type="evidence" value="ECO:0007669"/>
    <property type="project" value="UniProtKB-UniPathway"/>
</dbReference>
<dbReference type="GO" id="GO:0003876">
    <property type="term" value="F:AMP deaminase activity"/>
    <property type="evidence" value="ECO:0007669"/>
    <property type="project" value="UniProtKB-EC"/>
</dbReference>
<sequence>MAEQPNNVSPFMDEEDEKSVAESTVHEAINAELLHLFQSLQKCLELRDKYMKKSRQRLGDNPKDYDGSFPGLDEERAGVSGVKPDSNFAANQPPPQPSETWSIYPPPPPPHWHWTDQQHTMSSDDAGVFQVYENANKRKAKEACYSIPTVREYFKDLDYVLAVISDGPTKSFAFRRLKFLSSKFTMYSLMNEFQELADMKVDTHVHHSSSMNQKHLLRFIKSKMKRTPNDVVMFRDGQELTLKQVFESLQLTAYDLSIDTLDMHAHQDSFHRFDKFNLKYNPIGESRLREIFLKTDNYIEGRYLAELTKELMTDLEQSKYQNCEWRLSIYGRSPQDWDKLAKWVVDNKLFSHNVRWLIQVPRLYDIYKANGSVKTFEDVIKNVFGPLFEVTKDPSSHPELHVFLQRVVGLDTVDDESKIERRLYRKYPYPRLWDTDQSPPYSYWVYYMYANMASLNRWRQQRGFNTFVFRPHAGEAGDTDHLTSAFLTGQSISHGILLRKVPALQYLYYLRQIGMAMSPLSNNALFLAYERNPLPEFFKVGLNVSLSTDDPLQFHFTKEPLLEEYSVAAHIYKMPQSSLAELARNSVLQSGFEMEVKRHWLGNQWYVPGAPGNDINKTNVPNIRLAFRHQTLMEELEMIMKPLRHAHATSRKFDGVKILPTADSVAAMGMAPGKPAKGDS</sequence>
<dbReference type="CDD" id="cd01319">
    <property type="entry name" value="AMPD"/>
    <property type="match status" value="1"/>
</dbReference>
<dbReference type="Proteomes" id="UP000799118">
    <property type="component" value="Unassembled WGS sequence"/>
</dbReference>
<dbReference type="InterPro" id="IPR032466">
    <property type="entry name" value="Metal_Hydrolase"/>
</dbReference>
<organism evidence="13 14">
    <name type="scientific">Gymnopus androsaceus JB14</name>
    <dbReference type="NCBI Taxonomy" id="1447944"/>
    <lineage>
        <taxon>Eukaryota</taxon>
        <taxon>Fungi</taxon>
        <taxon>Dikarya</taxon>
        <taxon>Basidiomycota</taxon>
        <taxon>Agaricomycotina</taxon>
        <taxon>Agaricomycetes</taxon>
        <taxon>Agaricomycetidae</taxon>
        <taxon>Agaricales</taxon>
        <taxon>Marasmiineae</taxon>
        <taxon>Omphalotaceae</taxon>
        <taxon>Gymnopus</taxon>
    </lineage>
</organism>
<dbReference type="PANTHER" id="PTHR11359">
    <property type="entry name" value="AMP DEAMINASE"/>
    <property type="match status" value="1"/>
</dbReference>
<feature type="compositionally biased region" description="Basic and acidic residues" evidence="12">
    <location>
        <begin position="54"/>
        <end position="66"/>
    </location>
</feature>
<feature type="region of interest" description="Disordered" evidence="12">
    <location>
        <begin position="54"/>
        <end position="102"/>
    </location>
</feature>
<dbReference type="Pfam" id="PF19326">
    <property type="entry name" value="AMP_deaminase"/>
    <property type="match status" value="1"/>
</dbReference>
<dbReference type="PROSITE" id="PS00485">
    <property type="entry name" value="A_DEAMINASE"/>
    <property type="match status" value="1"/>
</dbReference>
<dbReference type="FunFam" id="4.10.800.20:FF:000001">
    <property type="entry name" value="AMP deaminase"/>
    <property type="match status" value="1"/>
</dbReference>
<comment type="pathway">
    <text evidence="2">Purine metabolism; IMP biosynthesis via salvage pathway; IMP from AMP: step 1/1.</text>
</comment>
<evidence type="ECO:0000256" key="7">
    <source>
        <dbReference type="ARBA" id="ARBA00022833"/>
    </source>
</evidence>
<feature type="region of interest" description="Disordered" evidence="12">
    <location>
        <begin position="1"/>
        <end position="23"/>
    </location>
</feature>
<evidence type="ECO:0000256" key="6">
    <source>
        <dbReference type="ARBA" id="ARBA00022801"/>
    </source>
</evidence>
<dbReference type="SUPFAM" id="SSF51556">
    <property type="entry name" value="Metallo-dependent hydrolases"/>
    <property type="match status" value="1"/>
</dbReference>
<evidence type="ECO:0000256" key="12">
    <source>
        <dbReference type="SAM" id="MobiDB-lite"/>
    </source>
</evidence>
<accession>A0A6A4HZR3</accession>
<evidence type="ECO:0000256" key="8">
    <source>
        <dbReference type="ARBA" id="ARBA00023080"/>
    </source>
</evidence>
<dbReference type="NCBIfam" id="TIGR01429">
    <property type="entry name" value="AMP_deaminase"/>
    <property type="match status" value="1"/>
</dbReference>
<dbReference type="FunFam" id="3.20.20.140:FF:000035">
    <property type="entry name" value="Probable amp deaminase"/>
    <property type="match status" value="1"/>
</dbReference>
<keyword evidence="7" id="KW-0862">Zinc</keyword>
<dbReference type="InterPro" id="IPR006650">
    <property type="entry name" value="A/AMP_deam_AS"/>
</dbReference>
<proteinExistence type="inferred from homology"/>
<dbReference type="EMBL" id="ML769427">
    <property type="protein sequence ID" value="KAE9403200.1"/>
    <property type="molecule type" value="Genomic_DNA"/>
</dbReference>
<comment type="cofactor">
    <cofactor evidence="1">
        <name>Zn(2+)</name>
        <dbReference type="ChEBI" id="CHEBI:29105"/>
    </cofactor>
</comment>
<comment type="similarity">
    <text evidence="3 11">Belongs to the metallo-dependent hydrolases superfamily. Adenosine and AMP deaminases family.</text>
</comment>
<keyword evidence="14" id="KW-1185">Reference proteome</keyword>
<protein>
    <recommendedName>
        <fullName evidence="9">AMP deaminase</fullName>
        <ecNumber evidence="4">3.5.4.6</ecNumber>
    </recommendedName>
    <alternativeName>
        <fullName evidence="10">Myoadenylate deaminase</fullName>
    </alternativeName>
</protein>
<reference evidence="13" key="1">
    <citation type="journal article" date="2019" name="Environ. Microbiol.">
        <title>Fungal ecological strategies reflected in gene transcription - a case study of two litter decomposers.</title>
        <authorList>
            <person name="Barbi F."/>
            <person name="Kohler A."/>
            <person name="Barry K."/>
            <person name="Baskaran P."/>
            <person name="Daum C."/>
            <person name="Fauchery L."/>
            <person name="Ihrmark K."/>
            <person name="Kuo A."/>
            <person name="LaButti K."/>
            <person name="Lipzen A."/>
            <person name="Morin E."/>
            <person name="Grigoriev I.V."/>
            <person name="Henrissat B."/>
            <person name="Lindahl B."/>
            <person name="Martin F."/>
        </authorList>
    </citation>
    <scope>NUCLEOTIDE SEQUENCE</scope>
    <source>
        <strain evidence="13">JB14</strain>
    </source>
</reference>
<evidence type="ECO:0000256" key="1">
    <source>
        <dbReference type="ARBA" id="ARBA00001947"/>
    </source>
</evidence>
<dbReference type="UniPathway" id="UPA00591">
    <property type="reaction ID" value="UER00663"/>
</dbReference>
<dbReference type="OrthoDB" id="1723809at2759"/>
<dbReference type="EC" id="3.5.4.6" evidence="4"/>
<gene>
    <name evidence="13" type="ORF">BT96DRAFT_917645</name>
</gene>
<evidence type="ECO:0000256" key="4">
    <source>
        <dbReference type="ARBA" id="ARBA00012775"/>
    </source>
</evidence>
<evidence type="ECO:0000313" key="13">
    <source>
        <dbReference type="EMBL" id="KAE9403200.1"/>
    </source>
</evidence>
<name>A0A6A4HZR3_9AGAR</name>
<evidence type="ECO:0000256" key="11">
    <source>
        <dbReference type="PIRNR" id="PIRNR001251"/>
    </source>
</evidence>
<dbReference type="PANTHER" id="PTHR11359:SF0">
    <property type="entry name" value="AMP DEAMINASE"/>
    <property type="match status" value="1"/>
</dbReference>
<keyword evidence="5" id="KW-0479">Metal-binding</keyword>
<evidence type="ECO:0000256" key="3">
    <source>
        <dbReference type="ARBA" id="ARBA00006676"/>
    </source>
</evidence>
<dbReference type="PIRSF" id="PIRSF001251">
    <property type="entry name" value="AMP_deaminase_met"/>
    <property type="match status" value="1"/>
</dbReference>
<dbReference type="GO" id="GO:0005829">
    <property type="term" value="C:cytosol"/>
    <property type="evidence" value="ECO:0007669"/>
    <property type="project" value="TreeGrafter"/>
</dbReference>
<evidence type="ECO:0000256" key="9">
    <source>
        <dbReference type="ARBA" id="ARBA00072037"/>
    </source>
</evidence>
<keyword evidence="6" id="KW-0378">Hydrolase</keyword>
<evidence type="ECO:0000256" key="5">
    <source>
        <dbReference type="ARBA" id="ARBA00022723"/>
    </source>
</evidence>
<dbReference type="Gene3D" id="3.20.20.140">
    <property type="entry name" value="Metal-dependent hydrolases"/>
    <property type="match status" value="1"/>
</dbReference>
<dbReference type="InterPro" id="IPR006329">
    <property type="entry name" value="AMPD"/>
</dbReference>
<evidence type="ECO:0000256" key="2">
    <source>
        <dbReference type="ARBA" id="ARBA00004955"/>
    </source>
</evidence>
<dbReference type="GO" id="GO:0046872">
    <property type="term" value="F:metal ion binding"/>
    <property type="evidence" value="ECO:0007669"/>
    <property type="project" value="UniProtKB-KW"/>
</dbReference>
<keyword evidence="8" id="KW-0546">Nucleotide metabolism</keyword>
<dbReference type="AlphaFoldDB" id="A0A6A4HZR3"/>
<evidence type="ECO:0000313" key="14">
    <source>
        <dbReference type="Proteomes" id="UP000799118"/>
    </source>
</evidence>
<dbReference type="Gene3D" id="4.10.800.20">
    <property type="match status" value="1"/>
</dbReference>